<dbReference type="RefSeq" id="WP_125325622.1">
    <property type="nucleotide sequence ID" value="NZ_CP034328.1"/>
</dbReference>
<organism evidence="1 2">
    <name type="scientific">Tabrizicola piscis</name>
    <dbReference type="NCBI Taxonomy" id="2494374"/>
    <lineage>
        <taxon>Bacteria</taxon>
        <taxon>Pseudomonadati</taxon>
        <taxon>Pseudomonadota</taxon>
        <taxon>Alphaproteobacteria</taxon>
        <taxon>Rhodobacterales</taxon>
        <taxon>Paracoccaceae</taxon>
        <taxon>Tabrizicola</taxon>
    </lineage>
</organism>
<dbReference type="OrthoDB" id="9797304at2"/>
<gene>
    <name evidence="1" type="ORF">EI545_11580</name>
</gene>
<evidence type="ECO:0000313" key="1">
    <source>
        <dbReference type="EMBL" id="AZL59427.1"/>
    </source>
</evidence>
<sequence length="525" mass="56409">MLADSMAALGLVLSATCVALACLVLLAGWQMRAVPRNGSLFAADPASTAFLFDGDRLLDATPAARSLLPEGEDAVARPRMLSRLGPMFPGLSQALASLPQTGLVILASAPGVVPPVLLRGEYLTGLTRLAMIDSAAEQRHGAGDSAAMAALQHELAAQRAVLTGAPVLMWREDMGGTVIWANHAYLIRAAELLPSGEDLSWPLPVLFADAGAAPGGRRSLRVKLQMQGGAEWFDLVRVPQGDEVLCYALAANLAVQAETALRDFMQTLTKTFADLPIGLAIFDRSRVLQLFNPALADLTALAPAFLIARPTLPAVLDAMRAKAMIPEPKDYRSWRKQLTKVEEEASMGLFEETWSLPGGQTYRVIGRPHPNGALAFMFEDISHEMTQTRRYRADLELGQSVIDAVEEGVAVFSQGGQLVMSNIAYAQLWNHDPAVLLSDAGIGTLCRWWRDHSAPSLLWDDATDFVTTLGDRTPWDGDVRLLDGRLVTCRFRPLTGGATLITFRARGADADGAALEPVAGALRLA</sequence>
<protein>
    <submittedName>
        <fullName evidence="1">Diguanylate cyclase</fullName>
    </submittedName>
</protein>
<evidence type="ECO:0000313" key="2">
    <source>
        <dbReference type="Proteomes" id="UP000282002"/>
    </source>
</evidence>
<keyword evidence="2" id="KW-1185">Reference proteome</keyword>
<name>A0A3S8U773_9RHOB</name>
<dbReference type="Proteomes" id="UP000282002">
    <property type="component" value="Chromosome"/>
</dbReference>
<proteinExistence type="predicted"/>
<dbReference type="InterPro" id="IPR035965">
    <property type="entry name" value="PAS-like_dom_sf"/>
</dbReference>
<dbReference type="AlphaFoldDB" id="A0A3S8U773"/>
<reference evidence="1 2" key="1">
    <citation type="submission" date="2018-12" db="EMBL/GenBank/DDBJ databases">
        <title>Complete genome sequencing of Tabrizicola sp. K13M18.</title>
        <authorList>
            <person name="Bae J.-W."/>
        </authorList>
    </citation>
    <scope>NUCLEOTIDE SEQUENCE [LARGE SCALE GENOMIC DNA]</scope>
    <source>
        <strain evidence="1 2">K13M18</strain>
    </source>
</reference>
<dbReference type="EMBL" id="CP034328">
    <property type="protein sequence ID" value="AZL59427.1"/>
    <property type="molecule type" value="Genomic_DNA"/>
</dbReference>
<dbReference type="KEGG" id="taw:EI545_11580"/>
<accession>A0A3S8U773</accession>
<dbReference type="SUPFAM" id="SSF55785">
    <property type="entry name" value="PYP-like sensor domain (PAS domain)"/>
    <property type="match status" value="1"/>
</dbReference>